<evidence type="ECO:0000256" key="1">
    <source>
        <dbReference type="SAM" id="SignalP"/>
    </source>
</evidence>
<feature type="chain" id="PRO_5038893136" description="Copper chaperone PCu(A)C" evidence="1">
    <location>
        <begin position="31"/>
        <end position="191"/>
    </location>
</feature>
<dbReference type="AlphaFoldDB" id="I0H553"/>
<proteinExistence type="predicted"/>
<dbReference type="InterPro" id="IPR036182">
    <property type="entry name" value="PCuAC_sf"/>
</dbReference>
<dbReference type="PROSITE" id="PS51257">
    <property type="entry name" value="PROKAR_LIPOPROTEIN"/>
    <property type="match status" value="1"/>
</dbReference>
<dbReference type="EMBL" id="AP012319">
    <property type="protein sequence ID" value="BAL88140.1"/>
    <property type="molecule type" value="Genomic_DNA"/>
</dbReference>
<reference evidence="2 3" key="1">
    <citation type="submission" date="2012-02" db="EMBL/GenBank/DDBJ databases">
        <title>Complete genome sequence of Actinoplanes missouriensis 431 (= NBRC 102363).</title>
        <authorList>
            <person name="Ohnishi Y."/>
            <person name="Ishikawa J."/>
            <person name="Sekine M."/>
            <person name="Hosoyama A."/>
            <person name="Harada T."/>
            <person name="Narita H."/>
            <person name="Hata T."/>
            <person name="Konno Y."/>
            <person name="Tutikane K."/>
            <person name="Fujita N."/>
            <person name="Horinouchi S."/>
            <person name="Hayakawa M."/>
        </authorList>
    </citation>
    <scope>NUCLEOTIDE SEQUENCE [LARGE SCALE GENOMIC DNA]</scope>
    <source>
        <strain evidence="3">ATCC 14538 / DSM 43046 / CBS 188.64 / JCM 3121 / NBRC 102363 / NCIMB 12654 / NRRL B-3342 / UNCC 431</strain>
    </source>
</reference>
<organism evidence="2 3">
    <name type="scientific">Actinoplanes missouriensis (strain ATCC 14538 / DSM 43046 / CBS 188.64 / JCM 3121 / NBRC 102363 / NCIMB 12654 / NRRL B-3342 / UNCC 431)</name>
    <dbReference type="NCBI Taxonomy" id="512565"/>
    <lineage>
        <taxon>Bacteria</taxon>
        <taxon>Bacillati</taxon>
        <taxon>Actinomycetota</taxon>
        <taxon>Actinomycetes</taxon>
        <taxon>Micromonosporales</taxon>
        <taxon>Micromonosporaceae</taxon>
        <taxon>Actinoplanes</taxon>
    </lineage>
</organism>
<evidence type="ECO:0008006" key="4">
    <source>
        <dbReference type="Google" id="ProtNLM"/>
    </source>
</evidence>
<dbReference type="HOGENOM" id="CLU_100939_0_0_11"/>
<evidence type="ECO:0000313" key="2">
    <source>
        <dbReference type="EMBL" id="BAL88140.1"/>
    </source>
</evidence>
<gene>
    <name evidence="2" type="ordered locus">AMIS_29200</name>
</gene>
<sequence length="191" mass="19035">MRFTFFAGPRRRAAASVLLAGVLTAGGLSGCGGTEATSGAGTTPPSAPAAAAATLTVKDPWVKAAKAGEMTAAFGTLVNGTGADITVTSVQTPASPAELHEMAMQDGKMIMREKEGGFVVAAGGTHELAPGGDHLMLMKPAQEIKAGDEVTFTLTLADGSSVPFTAVAKPFAGAEESYAPGHGMPMGSTAP</sequence>
<feature type="signal peptide" evidence="1">
    <location>
        <begin position="1"/>
        <end position="30"/>
    </location>
</feature>
<dbReference type="Gene3D" id="2.60.40.1890">
    <property type="entry name" value="PCu(A)C copper chaperone"/>
    <property type="match status" value="1"/>
</dbReference>
<dbReference type="RefSeq" id="WP_014443035.1">
    <property type="nucleotide sequence ID" value="NC_017093.1"/>
</dbReference>
<dbReference type="KEGG" id="ams:AMIS_29200"/>
<dbReference type="PATRIC" id="fig|512565.3.peg.2922"/>
<keyword evidence="3" id="KW-1185">Reference proteome</keyword>
<dbReference type="SUPFAM" id="SSF110087">
    <property type="entry name" value="DR1885-like metal-binding protein"/>
    <property type="match status" value="1"/>
</dbReference>
<dbReference type="OrthoDB" id="9796962at2"/>
<dbReference type="STRING" id="512565.AMIS_29200"/>
<evidence type="ECO:0000313" key="3">
    <source>
        <dbReference type="Proteomes" id="UP000007882"/>
    </source>
</evidence>
<dbReference type="PANTHER" id="PTHR36302:SF1">
    <property type="entry name" value="COPPER CHAPERONE PCU(A)C"/>
    <property type="match status" value="1"/>
</dbReference>
<dbReference type="InterPro" id="IPR058248">
    <property type="entry name" value="Lxx211020-like"/>
</dbReference>
<dbReference type="eggNOG" id="COG2847">
    <property type="taxonomic scope" value="Bacteria"/>
</dbReference>
<dbReference type="Proteomes" id="UP000007882">
    <property type="component" value="Chromosome"/>
</dbReference>
<protein>
    <recommendedName>
        <fullName evidence="4">Copper chaperone PCu(A)C</fullName>
    </recommendedName>
</protein>
<keyword evidence="1" id="KW-0732">Signal</keyword>
<dbReference type="PANTHER" id="PTHR36302">
    <property type="entry name" value="BLR7088 PROTEIN"/>
    <property type="match status" value="1"/>
</dbReference>
<accession>I0H553</accession>
<dbReference type="InterPro" id="IPR007410">
    <property type="entry name" value="LpqE-like"/>
</dbReference>
<dbReference type="Pfam" id="PF04314">
    <property type="entry name" value="PCuAC"/>
    <property type="match status" value="1"/>
</dbReference>
<name>I0H553_ACTM4</name>